<feature type="region of interest" description="Disordered" evidence="10">
    <location>
        <begin position="1174"/>
        <end position="1358"/>
    </location>
</feature>
<feature type="region of interest" description="Disordered" evidence="10">
    <location>
        <begin position="1376"/>
        <end position="1502"/>
    </location>
</feature>
<feature type="compositionally biased region" description="Low complexity" evidence="10">
    <location>
        <begin position="1321"/>
        <end position="1358"/>
    </location>
</feature>
<keyword evidence="6" id="KW-0963">Cytoplasm</keyword>
<evidence type="ECO:0000256" key="3">
    <source>
        <dbReference type="ARBA" id="ARBA00004496"/>
    </source>
</evidence>
<dbReference type="SUPFAM" id="SSF81301">
    <property type="entry name" value="Nucleotidyltransferase"/>
    <property type="match status" value="1"/>
</dbReference>
<comment type="similarity">
    <text evidence="4">Belongs to the DNA polymerase type-B-like family.</text>
</comment>
<dbReference type="EC" id="2.7.7.19" evidence="5"/>
<evidence type="ECO:0000313" key="13">
    <source>
        <dbReference type="EMBL" id="KAG0298001.1"/>
    </source>
</evidence>
<dbReference type="PANTHER" id="PTHR12271">
    <property type="entry name" value="POLY A POLYMERASE CID PAP -RELATED"/>
    <property type="match status" value="1"/>
</dbReference>
<feature type="domain" description="Poly(A) RNA polymerase mitochondrial-like central palm" evidence="12">
    <location>
        <begin position="760"/>
        <end position="892"/>
    </location>
</feature>
<evidence type="ECO:0000259" key="11">
    <source>
        <dbReference type="Pfam" id="PF03828"/>
    </source>
</evidence>
<evidence type="ECO:0000313" key="14">
    <source>
        <dbReference type="Proteomes" id="UP001194696"/>
    </source>
</evidence>
<dbReference type="CDD" id="cd05402">
    <property type="entry name" value="NT_PAP_TUTase"/>
    <property type="match status" value="1"/>
</dbReference>
<evidence type="ECO:0000256" key="4">
    <source>
        <dbReference type="ARBA" id="ARBA00008593"/>
    </source>
</evidence>
<comment type="cofactor">
    <cofactor evidence="2">
        <name>Mg(2+)</name>
        <dbReference type="ChEBI" id="CHEBI:18420"/>
    </cofactor>
</comment>
<feature type="region of interest" description="Disordered" evidence="10">
    <location>
        <begin position="384"/>
        <end position="436"/>
    </location>
</feature>
<feature type="region of interest" description="Disordered" evidence="10">
    <location>
        <begin position="1"/>
        <end position="69"/>
    </location>
</feature>
<feature type="region of interest" description="Disordered" evidence="10">
    <location>
        <begin position="550"/>
        <end position="591"/>
    </location>
</feature>
<keyword evidence="9" id="KW-0460">Magnesium</keyword>
<feature type="compositionally biased region" description="Basic residues" evidence="10">
    <location>
        <begin position="1311"/>
        <end position="1320"/>
    </location>
</feature>
<evidence type="ECO:0000256" key="10">
    <source>
        <dbReference type="SAM" id="MobiDB-lite"/>
    </source>
</evidence>
<dbReference type="Proteomes" id="UP001194696">
    <property type="component" value="Unassembled WGS sequence"/>
</dbReference>
<evidence type="ECO:0000256" key="2">
    <source>
        <dbReference type="ARBA" id="ARBA00001946"/>
    </source>
</evidence>
<feature type="compositionally biased region" description="Polar residues" evidence="10">
    <location>
        <begin position="22"/>
        <end position="32"/>
    </location>
</feature>
<gene>
    <name evidence="13" type="ORF">BGZ96_003648</name>
</gene>
<dbReference type="Gene3D" id="1.10.1410.10">
    <property type="match status" value="1"/>
</dbReference>
<feature type="compositionally biased region" description="Low complexity" evidence="10">
    <location>
        <begin position="33"/>
        <end position="52"/>
    </location>
</feature>
<dbReference type="Pfam" id="PF03828">
    <property type="entry name" value="PAP_assoc"/>
    <property type="match status" value="1"/>
</dbReference>
<feature type="compositionally biased region" description="Gly residues" evidence="10">
    <location>
        <begin position="1279"/>
        <end position="1289"/>
    </location>
</feature>
<dbReference type="PANTHER" id="PTHR12271:SF40">
    <property type="entry name" value="POLY(A) RNA POLYMERASE GLD2"/>
    <property type="match status" value="1"/>
</dbReference>
<reference evidence="13 14" key="1">
    <citation type="journal article" date="2020" name="Fungal Divers.">
        <title>Resolving the Mortierellaceae phylogeny through synthesis of multi-gene phylogenetics and phylogenomics.</title>
        <authorList>
            <person name="Vandepol N."/>
            <person name="Liber J."/>
            <person name="Desiro A."/>
            <person name="Na H."/>
            <person name="Kennedy M."/>
            <person name="Barry K."/>
            <person name="Grigoriev I.V."/>
            <person name="Miller A.N."/>
            <person name="O'Donnell K."/>
            <person name="Stajich J.E."/>
            <person name="Bonito G."/>
        </authorList>
    </citation>
    <scope>NUCLEOTIDE SEQUENCE [LARGE SCALE GENOMIC DNA]</scope>
    <source>
        <strain evidence="13 14">AD045</strain>
    </source>
</reference>
<feature type="compositionally biased region" description="Low complexity" evidence="10">
    <location>
        <begin position="1255"/>
        <end position="1270"/>
    </location>
</feature>
<evidence type="ECO:0000256" key="1">
    <source>
        <dbReference type="ARBA" id="ARBA00001936"/>
    </source>
</evidence>
<dbReference type="Pfam" id="PF22600">
    <property type="entry name" value="MTPAP-like_central"/>
    <property type="match status" value="1"/>
</dbReference>
<feature type="compositionally biased region" description="Low complexity" evidence="10">
    <location>
        <begin position="1383"/>
        <end position="1397"/>
    </location>
</feature>
<feature type="compositionally biased region" description="Low complexity" evidence="10">
    <location>
        <begin position="1444"/>
        <end position="1502"/>
    </location>
</feature>
<keyword evidence="8" id="KW-0479">Metal-binding</keyword>
<comment type="cofactor">
    <cofactor evidence="1">
        <name>Mn(2+)</name>
        <dbReference type="ChEBI" id="CHEBI:29035"/>
    </cofactor>
</comment>
<feature type="compositionally biased region" description="Low complexity" evidence="10">
    <location>
        <begin position="1411"/>
        <end position="1424"/>
    </location>
</feature>
<keyword evidence="7" id="KW-0808">Transferase</keyword>
<organism evidence="13 14">
    <name type="scientific">Linnemannia gamsii</name>
    <dbReference type="NCBI Taxonomy" id="64522"/>
    <lineage>
        <taxon>Eukaryota</taxon>
        <taxon>Fungi</taxon>
        <taxon>Fungi incertae sedis</taxon>
        <taxon>Mucoromycota</taxon>
        <taxon>Mortierellomycotina</taxon>
        <taxon>Mortierellomycetes</taxon>
        <taxon>Mortierellales</taxon>
        <taxon>Mortierellaceae</taxon>
        <taxon>Linnemannia</taxon>
    </lineage>
</organism>
<feature type="domain" description="PAP-associated" evidence="11">
    <location>
        <begin position="993"/>
        <end position="1062"/>
    </location>
</feature>
<evidence type="ECO:0000256" key="9">
    <source>
        <dbReference type="ARBA" id="ARBA00022842"/>
    </source>
</evidence>
<keyword evidence="14" id="KW-1185">Reference proteome</keyword>
<feature type="compositionally biased region" description="Polar residues" evidence="10">
    <location>
        <begin position="1425"/>
        <end position="1435"/>
    </location>
</feature>
<feature type="compositionally biased region" description="Basic and acidic residues" evidence="10">
    <location>
        <begin position="550"/>
        <end position="561"/>
    </location>
</feature>
<feature type="compositionally biased region" description="Low complexity" evidence="10">
    <location>
        <begin position="1222"/>
        <end position="1234"/>
    </location>
</feature>
<sequence>DQPPAYDEVAPPQPPRAPQNYYGDNNNHGYSNASAPLLPSSGPPAASYAAIPPATPYTPDPPRSTYGGSDDGSRRFNKFWLIFLAVVVFLSITVDDDDNVVDGSCGSGFTRVSLSHSFPISINDMYILASGVPTTVVLEQRDHAGEDPDMAEITVFSTGKDREDINKLIVMCDADPSTGQLKLNVFNPADSGSSDCMSATIRLSLSPRMHVMERLRVIVDEGNVTLAMLLSGHPLQIKNLNTRVVTGNTRIDANATAVALGGSVGTIEGNVVVGHSMSVLMVDGDVSLNVSQSTTVMATKVDVTNGKIDVGLVTPYVGTFRVEANTGSVDIHHVDLATTKVKYDTKTVLKGWRTESGQVPRGKFSSLKLFTHAGLAELDMARQVSTAAEPSATKATPTTDAHTEELMQPPPPAAAPPTTAAPPAAGPESKASGAGKEVRPSFIDLVFDAILLEESTLHRSRSAPVVRGINKPILVPLYYTLLARAFEIAQTVCHAYHEAHPKHGVSQLAEAELEEAGLESVERVKAYVKRIGGCNGYFLDGGEGCRAGDVDQDVRDGHLDGDNGDQQQEQDTGSRTQAQGQDQPSQLQDQDEDTIVFVKTGIVFPSGQLSDSDSYSIPALNDIQIKEFKDRYGQVNPEYQDMVARVLFRLRKDYWNRTITTSDLDRKEPELLMPYGSWYAQRRREIQARKQAEKAMGSSDAVLSHAAAQHLGEISERLKGLQIVEAASGKDRKPTFGLQGLFDLPLVLPAEGAFQTVGDGIMELYRRLVPSQEYMSKRSKLVQKLQVILNAGFPGQGLRLEVFGSYASGLGSESSDADLCITTEHFQYTASYNNVRAVANVLRRGGMIKVQPITNARVPIVKFVDPTTRTNCDVNTNHVLGIHNSELIRCYTMIDDRVRPFLYSLKALVKKHGINDSSQAWLSSYAYVMMAIGFLQAQEPPVLPALQMQPESHMTELYVQMNHEGRGGKDVINCTFDRDPGRYKNFGAANTKSVGQLLIEFFEFYSRFYNYQTMEVNVRVGGGVRVREELTKARKNGNPNVKPPQRGRGEKKLIVMDPFILDRNVAGSCSGRHLVRVWSIFESLYLTLSRGDFKDAFETISGHDDEELENGGPHSRGGRKGGLTPAQEKMIATKQARAQAKPLAVRPRTPVQMQAPVQPKAQTAVIPVQVQVQGQGKAANGSGATETHRSREKKTERKLERKESRREQRESHKASRDHQAGSSSSSRIIPDSISVTPAPAGATQQLVQEPAVEQVVASSSATVVTSVNAAGEKNDAVGFGAGEGEGRGGVVDEDDDDNDSQQGGPDGESRSRKRRQRRSVARTVHSAATASTDVVATATSGSVAPASAPTAPPLGGTTREGAVAAAVFATAVARATNSANVKQTTSAPSQSQQPVTVGPGSNKRNSYNDITTPNSSGPSTSSNGVNKNASTTRQQPLGGDQFAQQLQQQHMRHQQQLLQQQAQKKQQKQQKQLNKQLNRQLNKQQQEQSQQQEQQQQGQQQQQLNPLFPVLAKTHKLLLGKTKESGNINPVSGGGAGAGGRKNRDIANGSNSVSGNAGPAAAAAASGATSTGGGPKRNSRVQSKPKSQPQPQTAGPKAVASAASSVATAAHGQ</sequence>
<feature type="region of interest" description="Disordered" evidence="10">
    <location>
        <begin position="1103"/>
        <end position="1161"/>
    </location>
</feature>
<evidence type="ECO:0000259" key="12">
    <source>
        <dbReference type="Pfam" id="PF22600"/>
    </source>
</evidence>
<feature type="region of interest" description="Disordered" evidence="10">
    <location>
        <begin position="1521"/>
        <end position="1613"/>
    </location>
</feature>
<evidence type="ECO:0000256" key="6">
    <source>
        <dbReference type="ARBA" id="ARBA00022490"/>
    </source>
</evidence>
<proteinExistence type="inferred from homology"/>
<feature type="compositionally biased region" description="Polar residues" evidence="10">
    <location>
        <begin position="384"/>
        <end position="400"/>
    </location>
</feature>
<accession>A0ABQ7KG77</accession>
<dbReference type="InterPro" id="IPR054708">
    <property type="entry name" value="MTPAP-like_central"/>
</dbReference>
<dbReference type="SUPFAM" id="SSF81631">
    <property type="entry name" value="PAP/OAS1 substrate-binding domain"/>
    <property type="match status" value="1"/>
</dbReference>
<evidence type="ECO:0000256" key="7">
    <source>
        <dbReference type="ARBA" id="ARBA00022679"/>
    </source>
</evidence>
<comment type="subcellular location">
    <subcellularLocation>
        <location evidence="3">Cytoplasm</location>
    </subcellularLocation>
</comment>
<feature type="compositionally biased region" description="Basic and acidic residues" evidence="10">
    <location>
        <begin position="1186"/>
        <end position="1219"/>
    </location>
</feature>
<feature type="compositionally biased region" description="Pro residues" evidence="10">
    <location>
        <begin position="53"/>
        <end position="62"/>
    </location>
</feature>
<dbReference type="InterPro" id="IPR043519">
    <property type="entry name" value="NT_sf"/>
</dbReference>
<protein>
    <recommendedName>
        <fullName evidence="5">polynucleotide adenylyltransferase</fullName>
        <ecNumber evidence="5">2.7.7.19</ecNumber>
    </recommendedName>
</protein>
<dbReference type="Gene3D" id="3.30.460.10">
    <property type="entry name" value="Beta Polymerase, domain 2"/>
    <property type="match status" value="1"/>
</dbReference>
<dbReference type="EMBL" id="JAAAIM010000018">
    <property type="protein sequence ID" value="KAG0298001.1"/>
    <property type="molecule type" value="Genomic_DNA"/>
</dbReference>
<evidence type="ECO:0000256" key="5">
    <source>
        <dbReference type="ARBA" id="ARBA00012388"/>
    </source>
</evidence>
<evidence type="ECO:0000256" key="8">
    <source>
        <dbReference type="ARBA" id="ARBA00022723"/>
    </source>
</evidence>
<name>A0ABQ7KG77_9FUNG</name>
<feature type="compositionally biased region" description="Low complexity" evidence="10">
    <location>
        <begin position="1547"/>
        <end position="1569"/>
    </location>
</feature>
<feature type="non-terminal residue" evidence="13">
    <location>
        <position position="1"/>
    </location>
</feature>
<comment type="caution">
    <text evidence="13">The sequence shown here is derived from an EMBL/GenBank/DDBJ whole genome shotgun (WGS) entry which is preliminary data.</text>
</comment>
<dbReference type="InterPro" id="IPR002058">
    <property type="entry name" value="PAP_assoc"/>
</dbReference>
<feature type="compositionally biased region" description="Low complexity" evidence="10">
    <location>
        <begin position="564"/>
        <end position="588"/>
    </location>
</feature>
<feature type="compositionally biased region" description="Low complexity" evidence="10">
    <location>
        <begin position="1582"/>
        <end position="1613"/>
    </location>
</feature>